<dbReference type="GO" id="GO:0006525">
    <property type="term" value="P:arginine metabolic process"/>
    <property type="evidence" value="ECO:0007669"/>
    <property type="project" value="TreeGrafter"/>
</dbReference>
<dbReference type="InterPro" id="IPR033199">
    <property type="entry name" value="DDAH-like"/>
</dbReference>
<accession>A0AAD9E3R6</accession>
<dbReference type="GO" id="GO:0045429">
    <property type="term" value="P:positive regulation of nitric oxide biosynthetic process"/>
    <property type="evidence" value="ECO:0007669"/>
    <property type="project" value="TreeGrafter"/>
</dbReference>
<comment type="similarity">
    <text evidence="1">Belongs to the DDAH family.</text>
</comment>
<sequence>MAGFGNFTHAIVRAIPGSFATGALRTENLEEVDPNRALREKKAYVAVLRELGLEVLELPADESMPDCVFVEDCAVVCGDTALLTRPGAPSRRGEIRAVGQFLDISFHGGLTCSLASGPRSCRTSPSDRQIRVGPSCSSRTTFMHMRLDHARHTRVISVDLSRGHALFGGGRVQGAYDITVALLKMIPNNDPS</sequence>
<organism evidence="3 4">
    <name type="scientific">Electrophorus voltai</name>
    <dbReference type="NCBI Taxonomy" id="2609070"/>
    <lineage>
        <taxon>Eukaryota</taxon>
        <taxon>Metazoa</taxon>
        <taxon>Chordata</taxon>
        <taxon>Craniata</taxon>
        <taxon>Vertebrata</taxon>
        <taxon>Euteleostomi</taxon>
        <taxon>Actinopterygii</taxon>
        <taxon>Neopterygii</taxon>
        <taxon>Teleostei</taxon>
        <taxon>Ostariophysi</taxon>
        <taxon>Gymnotiformes</taxon>
        <taxon>Gymnotoidei</taxon>
        <taxon>Gymnotidae</taxon>
        <taxon>Electrophorus</taxon>
    </lineage>
</organism>
<dbReference type="GO" id="GO:0000052">
    <property type="term" value="P:citrulline metabolic process"/>
    <property type="evidence" value="ECO:0007669"/>
    <property type="project" value="TreeGrafter"/>
</dbReference>
<comment type="caution">
    <text evidence="3">The sequence shown here is derived from an EMBL/GenBank/DDBJ whole genome shotgun (WGS) entry which is preliminary data.</text>
</comment>
<evidence type="ECO:0000256" key="1">
    <source>
        <dbReference type="ARBA" id="ARBA00008532"/>
    </source>
</evidence>
<dbReference type="AlphaFoldDB" id="A0AAD9E3R6"/>
<dbReference type="Gene3D" id="3.75.10.10">
    <property type="entry name" value="L-arginine/glycine Amidinotransferase, Chain A"/>
    <property type="match status" value="1"/>
</dbReference>
<dbReference type="PANTHER" id="PTHR12737">
    <property type="entry name" value="DIMETHYLARGININE DIMETHYLAMINOHYDROLASE"/>
    <property type="match status" value="1"/>
</dbReference>
<protein>
    <recommendedName>
        <fullName evidence="5">Dimethylargininase</fullName>
    </recommendedName>
</protein>
<gene>
    <name evidence="3" type="ORF">P4O66_004022</name>
</gene>
<keyword evidence="2" id="KW-0378">Hydrolase</keyword>
<keyword evidence="4" id="KW-1185">Reference proteome</keyword>
<evidence type="ECO:0000256" key="2">
    <source>
        <dbReference type="ARBA" id="ARBA00022801"/>
    </source>
</evidence>
<dbReference type="Proteomes" id="UP001239994">
    <property type="component" value="Unassembled WGS sequence"/>
</dbReference>
<evidence type="ECO:0000313" key="3">
    <source>
        <dbReference type="EMBL" id="KAK1803359.1"/>
    </source>
</evidence>
<dbReference type="EMBL" id="JAROKS010000005">
    <property type="protein sequence ID" value="KAK1803359.1"/>
    <property type="molecule type" value="Genomic_DNA"/>
</dbReference>
<proteinExistence type="inferred from homology"/>
<reference evidence="3" key="1">
    <citation type="submission" date="2023-03" db="EMBL/GenBank/DDBJ databases">
        <title>Electrophorus voltai genome.</title>
        <authorList>
            <person name="Bian C."/>
        </authorList>
    </citation>
    <scope>NUCLEOTIDE SEQUENCE</scope>
    <source>
        <strain evidence="3">CB-2022</strain>
        <tissue evidence="3">Muscle</tissue>
    </source>
</reference>
<name>A0AAD9E3R6_9TELE</name>
<dbReference type="PANTHER" id="PTHR12737:SF9">
    <property type="entry name" value="DIMETHYLARGININASE"/>
    <property type="match status" value="1"/>
</dbReference>
<dbReference type="GO" id="GO:0016403">
    <property type="term" value="F:dimethylargininase activity"/>
    <property type="evidence" value="ECO:0007669"/>
    <property type="project" value="TreeGrafter"/>
</dbReference>
<dbReference type="GO" id="GO:0016597">
    <property type="term" value="F:amino acid binding"/>
    <property type="evidence" value="ECO:0007669"/>
    <property type="project" value="TreeGrafter"/>
</dbReference>
<evidence type="ECO:0008006" key="5">
    <source>
        <dbReference type="Google" id="ProtNLM"/>
    </source>
</evidence>
<dbReference type="SUPFAM" id="SSF55909">
    <property type="entry name" value="Pentein"/>
    <property type="match status" value="1"/>
</dbReference>
<evidence type="ECO:0000313" key="4">
    <source>
        <dbReference type="Proteomes" id="UP001239994"/>
    </source>
</evidence>